<dbReference type="Gene3D" id="3.50.30.50">
    <property type="entry name" value="Putative cyclase"/>
    <property type="match status" value="1"/>
</dbReference>
<dbReference type="eggNOG" id="COG1878">
    <property type="taxonomic scope" value="Bacteria"/>
</dbReference>
<dbReference type="GO" id="GO:0004061">
    <property type="term" value="F:arylformamidase activity"/>
    <property type="evidence" value="ECO:0007669"/>
    <property type="project" value="InterPro"/>
</dbReference>
<accession>A0A0A6XEA5</accession>
<dbReference type="InterPro" id="IPR007325">
    <property type="entry name" value="KFase/CYL"/>
</dbReference>
<dbReference type="Proteomes" id="UP000054537">
    <property type="component" value="Unassembled WGS sequence"/>
</dbReference>
<dbReference type="GO" id="GO:0019441">
    <property type="term" value="P:L-tryptophan catabolic process to kynurenine"/>
    <property type="evidence" value="ECO:0007669"/>
    <property type="project" value="InterPro"/>
</dbReference>
<evidence type="ECO:0008006" key="3">
    <source>
        <dbReference type="Google" id="ProtNLM"/>
    </source>
</evidence>
<sequence>MLEYRAEFDAEVALDGGGELRARGFRLFIPHADVTETEIVDLLAAALAPQRIESAKVSDIRIVAEPHPPAGDHPGGRVRYIDLSQITADGPDRRRGTMMNTPFDVATVPLDRFAGLPAVVVRSVGTDPGITADLLADVTVTGRAVLLHTGGDRRWGTASYRSESPYLTRDGAEFLAAGGAAVVGVDAEWELSVFEALADARIPVVMNLTNLRELPPLGARFTAVPVREHCYGAHQVRAYATVPADEEGA</sequence>
<keyword evidence="2" id="KW-1185">Reference proteome</keyword>
<dbReference type="OrthoDB" id="7067800at2"/>
<protein>
    <recommendedName>
        <fullName evidence="3">Cyclase</fullName>
    </recommendedName>
</protein>
<dbReference type="STRING" id="1869.MB27_04120"/>
<evidence type="ECO:0000313" key="1">
    <source>
        <dbReference type="EMBL" id="KHD78422.1"/>
    </source>
</evidence>
<evidence type="ECO:0000313" key="2">
    <source>
        <dbReference type="Proteomes" id="UP000054537"/>
    </source>
</evidence>
<dbReference type="Pfam" id="PF04199">
    <property type="entry name" value="Cyclase"/>
    <property type="match status" value="1"/>
</dbReference>
<dbReference type="AlphaFoldDB" id="A0A0A6XEA5"/>
<dbReference type="InterPro" id="IPR037175">
    <property type="entry name" value="KFase_sf"/>
</dbReference>
<comment type="caution">
    <text evidence="1">The sequence shown here is derived from an EMBL/GenBank/DDBJ whole genome shotgun (WGS) entry which is preliminary data.</text>
</comment>
<dbReference type="EMBL" id="JRTT01000004">
    <property type="protein sequence ID" value="KHD78422.1"/>
    <property type="molecule type" value="Genomic_DNA"/>
</dbReference>
<proteinExistence type="predicted"/>
<reference evidence="1 2" key="1">
    <citation type="submission" date="2014-10" db="EMBL/GenBank/DDBJ databases">
        <title>Draft genome sequence of Actinoplanes utahensis NRRL 12052.</title>
        <authorList>
            <person name="Velasco-Bucheli B."/>
            <person name="del Cerro C."/>
            <person name="Hormigo D."/>
            <person name="Garcia J.L."/>
            <person name="Acebal C."/>
            <person name="Arroyo M."/>
            <person name="de la Mata I."/>
        </authorList>
    </citation>
    <scope>NUCLEOTIDE SEQUENCE [LARGE SCALE GENOMIC DNA]</scope>
    <source>
        <strain evidence="1 2">NRRL 12052</strain>
    </source>
</reference>
<dbReference type="SUPFAM" id="SSF102198">
    <property type="entry name" value="Putative cyclase"/>
    <property type="match status" value="1"/>
</dbReference>
<organism evidence="1 2">
    <name type="scientific">Actinoplanes utahensis</name>
    <dbReference type="NCBI Taxonomy" id="1869"/>
    <lineage>
        <taxon>Bacteria</taxon>
        <taxon>Bacillati</taxon>
        <taxon>Actinomycetota</taxon>
        <taxon>Actinomycetes</taxon>
        <taxon>Micromonosporales</taxon>
        <taxon>Micromonosporaceae</taxon>
        <taxon>Actinoplanes</taxon>
    </lineage>
</organism>
<gene>
    <name evidence="1" type="ORF">MB27_04120</name>
</gene>
<name>A0A0A6XEA5_ACTUT</name>
<dbReference type="RefSeq" id="WP_043522601.1">
    <property type="nucleotide sequence ID" value="NZ_BAABKU010000008.1"/>
</dbReference>